<evidence type="ECO:0000256" key="3">
    <source>
        <dbReference type="ARBA" id="ARBA00022989"/>
    </source>
</evidence>
<keyword evidence="4" id="KW-0472">Membrane</keyword>
<sequence length="482" mass="55549">MQSLTSLPDDSEYSCYICLAGRGELAPFCNSEESKDWVKPCQCSLVAHRKCFLSWVSSLDLQKRKQQENPETLPSGVRSATLMYNYNIQSLLFGFPLIKKSETITVFIDCPQCKRQICFQTPNSRILNLRQTISSGISNIMRVGISSTVISSSLASVSMGFLVCLSATGFRVMQMITPQSVQLSLFDVNRLNTRTLISALDDGSIPIPKFLMITGSIPLYLIYMRMSVLGTGPFNMVGRVFPLLLFKNQQDLIDNPAKKLLLLTLPLQYIYRAFYSLTFNRIYYKWCKQVQPCFIADRLSLKELERIEEENREEDEYHEAEKESHKLEPSHTGLLGIIRRYLNLVFSHSGLRSIRFSRLRRELINCFKFDYARVFQNSQFFLFLATTMSWPYFGELISRTLLAKIPNINSFLQKYINTPDESEFLRNLIGCVVVVLAKDLINLYFNYKKFKQLKEVDVVSGSNEDFLRYISEKYNQGEPLNT</sequence>
<dbReference type="RefSeq" id="XP_046060436.1">
    <property type="nucleotide sequence ID" value="XM_046205995.1"/>
</dbReference>
<dbReference type="GeneID" id="70236835"/>
<evidence type="ECO:0008006" key="7">
    <source>
        <dbReference type="Google" id="ProtNLM"/>
    </source>
</evidence>
<dbReference type="OrthoDB" id="5817083at2759"/>
<keyword evidence="2" id="KW-0812">Transmembrane</keyword>
<evidence type="ECO:0000256" key="4">
    <source>
        <dbReference type="ARBA" id="ARBA00023136"/>
    </source>
</evidence>
<evidence type="ECO:0000256" key="1">
    <source>
        <dbReference type="ARBA" id="ARBA00004141"/>
    </source>
</evidence>
<proteinExistence type="predicted"/>
<protein>
    <recommendedName>
        <fullName evidence="7">RING-CH-type domain-containing protein</fullName>
    </recommendedName>
</protein>
<dbReference type="PANTHER" id="PTHR46283">
    <property type="entry name" value="E3 UBIQUITIN-PROTEIN LIGASE MARCH5"/>
    <property type="match status" value="1"/>
</dbReference>
<evidence type="ECO:0000313" key="5">
    <source>
        <dbReference type="EMBL" id="KAH3664156.1"/>
    </source>
</evidence>
<dbReference type="Proteomes" id="UP000769157">
    <property type="component" value="Unassembled WGS sequence"/>
</dbReference>
<reference evidence="5" key="1">
    <citation type="journal article" date="2021" name="Open Biol.">
        <title>Shared evolutionary footprints suggest mitochondrial oxidative damage underlies multiple complex I losses in fungi.</title>
        <authorList>
            <person name="Schikora-Tamarit M.A."/>
            <person name="Marcet-Houben M."/>
            <person name="Nosek J."/>
            <person name="Gabaldon T."/>
        </authorList>
    </citation>
    <scope>NUCLEOTIDE SEQUENCE</scope>
    <source>
        <strain evidence="5">CBS6075</strain>
    </source>
</reference>
<dbReference type="AlphaFoldDB" id="A0A9P8T2Z3"/>
<evidence type="ECO:0000256" key="2">
    <source>
        <dbReference type="ARBA" id="ARBA00022692"/>
    </source>
</evidence>
<dbReference type="InterPro" id="IPR013083">
    <property type="entry name" value="Znf_RING/FYVE/PHD"/>
</dbReference>
<keyword evidence="6" id="KW-1185">Reference proteome</keyword>
<organism evidence="5 6">
    <name type="scientific">Ogataea philodendri</name>
    <dbReference type="NCBI Taxonomy" id="1378263"/>
    <lineage>
        <taxon>Eukaryota</taxon>
        <taxon>Fungi</taxon>
        <taxon>Dikarya</taxon>
        <taxon>Ascomycota</taxon>
        <taxon>Saccharomycotina</taxon>
        <taxon>Pichiomycetes</taxon>
        <taxon>Pichiales</taxon>
        <taxon>Pichiaceae</taxon>
        <taxon>Ogataea</taxon>
    </lineage>
</organism>
<name>A0A9P8T2Z3_9ASCO</name>
<gene>
    <name evidence="5" type="ORF">OGAPHI_004870</name>
</gene>
<reference evidence="5" key="2">
    <citation type="submission" date="2021-01" db="EMBL/GenBank/DDBJ databases">
        <authorList>
            <person name="Schikora-Tamarit M.A."/>
        </authorList>
    </citation>
    <scope>NUCLEOTIDE SEQUENCE</scope>
    <source>
        <strain evidence="5">CBS6075</strain>
    </source>
</reference>
<dbReference type="EMBL" id="JAEUBE010000352">
    <property type="protein sequence ID" value="KAH3664156.1"/>
    <property type="molecule type" value="Genomic_DNA"/>
</dbReference>
<evidence type="ECO:0000313" key="6">
    <source>
        <dbReference type="Proteomes" id="UP000769157"/>
    </source>
</evidence>
<comment type="caution">
    <text evidence="5">The sequence shown here is derived from an EMBL/GenBank/DDBJ whole genome shotgun (WGS) entry which is preliminary data.</text>
</comment>
<keyword evidence="3" id="KW-1133">Transmembrane helix</keyword>
<comment type="subcellular location">
    <subcellularLocation>
        <location evidence="1">Membrane</location>
        <topology evidence="1">Multi-pass membrane protein</topology>
    </subcellularLocation>
</comment>
<accession>A0A9P8T2Z3</accession>
<dbReference type="GO" id="GO:0016020">
    <property type="term" value="C:membrane"/>
    <property type="evidence" value="ECO:0007669"/>
    <property type="project" value="UniProtKB-SubCell"/>
</dbReference>
<dbReference type="Gene3D" id="3.30.40.10">
    <property type="entry name" value="Zinc/RING finger domain, C3HC4 (zinc finger)"/>
    <property type="match status" value="1"/>
</dbReference>